<comment type="similarity">
    <text evidence="2">Belongs to the major facilitator superfamily. Monocarboxylate porter (TC 2.A.1.13) family.</text>
</comment>
<feature type="domain" description="Major facilitator superfamily (MFS) profile" evidence="4">
    <location>
        <begin position="278"/>
        <end position="381"/>
    </location>
</feature>
<keyword evidence="3" id="KW-0472">Membrane</keyword>
<evidence type="ECO:0000256" key="1">
    <source>
        <dbReference type="ARBA" id="ARBA00004141"/>
    </source>
</evidence>
<dbReference type="InterPro" id="IPR011701">
    <property type="entry name" value="MFS"/>
</dbReference>
<sequence length="381" mass="40531">MLYVGFVNPYGVYLEEYRHHVFKETPSSLLSWIGCLQIGALSIFSAAFGILAERFDSRLVGLLGSLLAGAGLLLASACTTPIGLLFTQGIMFGAGGSCLMMLSMSLPSQWMVKHRATAMGIVTTGSSVGGLWLSFATRGIMTRLSWQWSLRFGGLLLIGLGGPISLVMRKRVLVQADDKAVDTTAFKNTGFMLLFCFSMFAVGGCYIPYYFMPSYSVVVLNRPQAWSAIISSIISGSSIAGRLLTGVIAGRVGPLNALWLCSAGCTLLVLTLWLPFQNIGALISMALLYGVTSGCTISLLPVVTSGFFEAKRLPSIFGLTFFAYGAGTVLSLPVGGALLDRYGDGTNYLPVILFGGAFLVAATVVLSALRLVLLRSLLTKV</sequence>
<dbReference type="GO" id="GO:0016020">
    <property type="term" value="C:membrane"/>
    <property type="evidence" value="ECO:0007669"/>
    <property type="project" value="UniProtKB-SubCell"/>
</dbReference>
<protein>
    <recommendedName>
        <fullName evidence="4">Major facilitator superfamily (MFS) profile domain-containing protein</fullName>
    </recommendedName>
</protein>
<dbReference type="InterPro" id="IPR036259">
    <property type="entry name" value="MFS_trans_sf"/>
</dbReference>
<dbReference type="SUPFAM" id="SSF103473">
    <property type="entry name" value="MFS general substrate transporter"/>
    <property type="match status" value="1"/>
</dbReference>
<dbReference type="InterPro" id="IPR050327">
    <property type="entry name" value="Proton-linked_MCT"/>
</dbReference>
<evidence type="ECO:0000259" key="4">
    <source>
        <dbReference type="PROSITE" id="PS50850"/>
    </source>
</evidence>
<feature type="transmembrane region" description="Helical" evidence="3">
    <location>
        <begin position="316"/>
        <end position="339"/>
    </location>
</feature>
<comment type="caution">
    <text evidence="5">The sequence shown here is derived from an EMBL/GenBank/DDBJ whole genome shotgun (WGS) entry which is preliminary data.</text>
</comment>
<feature type="transmembrane region" description="Helical" evidence="3">
    <location>
        <begin position="116"/>
        <end position="136"/>
    </location>
</feature>
<feature type="transmembrane region" description="Helical" evidence="3">
    <location>
        <begin position="59"/>
        <end position="77"/>
    </location>
</feature>
<feature type="transmembrane region" description="Helical" evidence="3">
    <location>
        <begin position="148"/>
        <end position="168"/>
    </location>
</feature>
<name>A0A9W8EM75_9FUNG</name>
<feature type="transmembrane region" description="Helical" evidence="3">
    <location>
        <begin position="29"/>
        <end position="52"/>
    </location>
</feature>
<dbReference type="Gene3D" id="1.20.1250.20">
    <property type="entry name" value="MFS general substrate transporter like domains"/>
    <property type="match status" value="2"/>
</dbReference>
<keyword evidence="3" id="KW-0812">Transmembrane</keyword>
<dbReference type="PANTHER" id="PTHR11360:SF284">
    <property type="entry name" value="EG:103B4.3 PROTEIN-RELATED"/>
    <property type="match status" value="1"/>
</dbReference>
<keyword evidence="3" id="KW-1133">Transmembrane helix</keyword>
<dbReference type="EMBL" id="JANBQF010000010">
    <property type="protein sequence ID" value="KAJ2008156.1"/>
    <property type="molecule type" value="Genomic_DNA"/>
</dbReference>
<proteinExistence type="inferred from homology"/>
<evidence type="ECO:0000313" key="6">
    <source>
        <dbReference type="Proteomes" id="UP001150907"/>
    </source>
</evidence>
<feature type="transmembrane region" description="Helical" evidence="3">
    <location>
        <begin position="83"/>
        <end position="104"/>
    </location>
</feature>
<dbReference type="InterPro" id="IPR020846">
    <property type="entry name" value="MFS_dom"/>
</dbReference>
<dbReference type="GO" id="GO:0022857">
    <property type="term" value="F:transmembrane transporter activity"/>
    <property type="evidence" value="ECO:0007669"/>
    <property type="project" value="InterPro"/>
</dbReference>
<feature type="transmembrane region" description="Helical" evidence="3">
    <location>
        <begin position="257"/>
        <end position="276"/>
    </location>
</feature>
<reference evidence="5" key="1">
    <citation type="submission" date="2022-07" db="EMBL/GenBank/DDBJ databases">
        <title>Phylogenomic reconstructions and comparative analyses of Kickxellomycotina fungi.</title>
        <authorList>
            <person name="Reynolds N.K."/>
            <person name="Stajich J.E."/>
            <person name="Barry K."/>
            <person name="Grigoriev I.V."/>
            <person name="Crous P."/>
            <person name="Smith M.E."/>
        </authorList>
    </citation>
    <scope>NUCLEOTIDE SEQUENCE</scope>
    <source>
        <strain evidence="5">IMI 214461</strain>
    </source>
</reference>
<keyword evidence="6" id="KW-1185">Reference proteome</keyword>
<feature type="transmembrane region" description="Helical" evidence="3">
    <location>
        <begin position="224"/>
        <end position="245"/>
    </location>
</feature>
<dbReference type="Proteomes" id="UP001150907">
    <property type="component" value="Unassembled WGS sequence"/>
</dbReference>
<feature type="transmembrane region" description="Helical" evidence="3">
    <location>
        <begin position="282"/>
        <end position="304"/>
    </location>
</feature>
<evidence type="ECO:0000313" key="5">
    <source>
        <dbReference type="EMBL" id="KAJ2008156.1"/>
    </source>
</evidence>
<evidence type="ECO:0000256" key="2">
    <source>
        <dbReference type="ARBA" id="ARBA00006727"/>
    </source>
</evidence>
<dbReference type="Pfam" id="PF07690">
    <property type="entry name" value="MFS_1"/>
    <property type="match status" value="1"/>
</dbReference>
<feature type="transmembrane region" description="Helical" evidence="3">
    <location>
        <begin position="351"/>
        <end position="373"/>
    </location>
</feature>
<accession>A0A9W8EM75</accession>
<dbReference type="PROSITE" id="PS50850">
    <property type="entry name" value="MFS"/>
    <property type="match status" value="1"/>
</dbReference>
<organism evidence="5 6">
    <name type="scientific">Coemansia thaxteri</name>
    <dbReference type="NCBI Taxonomy" id="2663907"/>
    <lineage>
        <taxon>Eukaryota</taxon>
        <taxon>Fungi</taxon>
        <taxon>Fungi incertae sedis</taxon>
        <taxon>Zoopagomycota</taxon>
        <taxon>Kickxellomycotina</taxon>
        <taxon>Kickxellomycetes</taxon>
        <taxon>Kickxellales</taxon>
        <taxon>Kickxellaceae</taxon>
        <taxon>Coemansia</taxon>
    </lineage>
</organism>
<evidence type="ECO:0000256" key="3">
    <source>
        <dbReference type="SAM" id="Phobius"/>
    </source>
</evidence>
<comment type="subcellular location">
    <subcellularLocation>
        <location evidence="1">Membrane</location>
        <topology evidence="1">Multi-pass membrane protein</topology>
    </subcellularLocation>
</comment>
<dbReference type="PANTHER" id="PTHR11360">
    <property type="entry name" value="MONOCARBOXYLATE TRANSPORTER"/>
    <property type="match status" value="1"/>
</dbReference>
<feature type="transmembrane region" description="Helical" evidence="3">
    <location>
        <begin position="189"/>
        <end position="212"/>
    </location>
</feature>
<gene>
    <name evidence="5" type="ORF">H4R26_000361</name>
</gene>
<dbReference type="OrthoDB" id="5667at2759"/>
<dbReference type="AlphaFoldDB" id="A0A9W8EM75"/>